<evidence type="ECO:0000256" key="4">
    <source>
        <dbReference type="ARBA" id="ARBA00048391"/>
    </source>
</evidence>
<dbReference type="Proteomes" id="UP001201701">
    <property type="component" value="Unassembled WGS sequence"/>
</dbReference>
<dbReference type="EC" id="2.1.1.297" evidence="5"/>
<evidence type="ECO:0000259" key="6">
    <source>
        <dbReference type="Pfam" id="PF05175"/>
    </source>
</evidence>
<evidence type="ECO:0000259" key="7">
    <source>
        <dbReference type="Pfam" id="PF17827"/>
    </source>
</evidence>
<comment type="function">
    <text evidence="5">Methylates the class 1 translation termination release factors RF1/PrfA and RF2/PrfB on the glutamine residue of the universally conserved GGQ motif.</text>
</comment>
<evidence type="ECO:0000256" key="3">
    <source>
        <dbReference type="ARBA" id="ARBA00022691"/>
    </source>
</evidence>
<evidence type="ECO:0000313" key="9">
    <source>
        <dbReference type="Proteomes" id="UP001201701"/>
    </source>
</evidence>
<dbReference type="HAMAP" id="MF_02126">
    <property type="entry name" value="RF_methyltr_PrmC"/>
    <property type="match status" value="1"/>
</dbReference>
<proteinExistence type="inferred from homology"/>
<protein>
    <recommendedName>
        <fullName evidence="5">Release factor glutamine methyltransferase</fullName>
        <shortName evidence="5">RF MTase</shortName>
        <ecNumber evidence="5">2.1.1.297</ecNumber>
    </recommendedName>
    <alternativeName>
        <fullName evidence="5">N5-glutamine methyltransferase PrmC</fullName>
    </alternativeName>
    <alternativeName>
        <fullName evidence="5">Protein-(glutamine-N5) MTase PrmC</fullName>
    </alternativeName>
    <alternativeName>
        <fullName evidence="5">Protein-glutamine N-methyltransferase PrmC</fullName>
    </alternativeName>
</protein>
<dbReference type="SUPFAM" id="SSF53335">
    <property type="entry name" value="S-adenosyl-L-methionine-dependent methyltransferases"/>
    <property type="match status" value="1"/>
</dbReference>
<feature type="binding site" evidence="5">
    <location>
        <begin position="127"/>
        <end position="131"/>
    </location>
    <ligand>
        <name>S-adenosyl-L-methionine</name>
        <dbReference type="ChEBI" id="CHEBI:59789"/>
    </ligand>
</feature>
<evidence type="ECO:0000256" key="2">
    <source>
        <dbReference type="ARBA" id="ARBA00022679"/>
    </source>
</evidence>
<feature type="binding site" evidence="5">
    <location>
        <position position="179"/>
    </location>
    <ligand>
        <name>S-adenosyl-L-methionine</name>
        <dbReference type="ChEBI" id="CHEBI:59789"/>
    </ligand>
</feature>
<dbReference type="InterPro" id="IPR002052">
    <property type="entry name" value="DNA_methylase_N6_adenine_CS"/>
</dbReference>
<comment type="similarity">
    <text evidence="5">Belongs to the protein N5-glutamine methyltransferase family. PrmC subfamily.</text>
</comment>
<dbReference type="InterPro" id="IPR019874">
    <property type="entry name" value="RF_methyltr_PrmC"/>
</dbReference>
<dbReference type="InterPro" id="IPR007848">
    <property type="entry name" value="Small_mtfrase_dom"/>
</dbReference>
<dbReference type="NCBIfam" id="TIGR03534">
    <property type="entry name" value="RF_mod_PrmC"/>
    <property type="match status" value="1"/>
</dbReference>
<dbReference type="PANTHER" id="PTHR18895:SF74">
    <property type="entry name" value="MTRF1L RELEASE FACTOR GLUTAMINE METHYLTRANSFERASE"/>
    <property type="match status" value="1"/>
</dbReference>
<dbReference type="Pfam" id="PF17827">
    <property type="entry name" value="PrmC_N"/>
    <property type="match status" value="1"/>
</dbReference>
<dbReference type="PANTHER" id="PTHR18895">
    <property type="entry name" value="HEMK METHYLTRANSFERASE"/>
    <property type="match status" value="1"/>
</dbReference>
<keyword evidence="2 5" id="KW-0808">Transferase</keyword>
<organism evidence="8 9">
    <name type="scientific">Mesorhizobium retamae</name>
    <dbReference type="NCBI Taxonomy" id="2912854"/>
    <lineage>
        <taxon>Bacteria</taxon>
        <taxon>Pseudomonadati</taxon>
        <taxon>Pseudomonadota</taxon>
        <taxon>Alphaproteobacteria</taxon>
        <taxon>Hyphomicrobiales</taxon>
        <taxon>Phyllobacteriaceae</taxon>
        <taxon>Mesorhizobium</taxon>
    </lineage>
</organism>
<comment type="catalytic activity">
    <reaction evidence="4 5">
        <text>L-glutaminyl-[peptide chain release factor] + S-adenosyl-L-methionine = N(5)-methyl-L-glutaminyl-[peptide chain release factor] + S-adenosyl-L-homocysteine + H(+)</text>
        <dbReference type="Rhea" id="RHEA:42896"/>
        <dbReference type="Rhea" id="RHEA-COMP:10271"/>
        <dbReference type="Rhea" id="RHEA-COMP:10272"/>
        <dbReference type="ChEBI" id="CHEBI:15378"/>
        <dbReference type="ChEBI" id="CHEBI:30011"/>
        <dbReference type="ChEBI" id="CHEBI:57856"/>
        <dbReference type="ChEBI" id="CHEBI:59789"/>
        <dbReference type="ChEBI" id="CHEBI:61891"/>
        <dbReference type="EC" id="2.1.1.297"/>
    </reaction>
</comment>
<dbReference type="PROSITE" id="PS00092">
    <property type="entry name" value="N6_MTASE"/>
    <property type="match status" value="1"/>
</dbReference>
<feature type="domain" description="Release factor glutamine methyltransferase N-terminal" evidence="7">
    <location>
        <begin position="8"/>
        <end position="78"/>
    </location>
</feature>
<dbReference type="RefSeq" id="WP_239362852.1">
    <property type="nucleotide sequence ID" value="NZ_JAKREW010000003.1"/>
</dbReference>
<evidence type="ECO:0000256" key="1">
    <source>
        <dbReference type="ARBA" id="ARBA00022603"/>
    </source>
</evidence>
<dbReference type="CDD" id="cd02440">
    <property type="entry name" value="AdoMet_MTases"/>
    <property type="match status" value="1"/>
</dbReference>
<dbReference type="Gene3D" id="1.10.8.10">
    <property type="entry name" value="DNA helicase RuvA subunit, C-terminal domain"/>
    <property type="match status" value="1"/>
</dbReference>
<dbReference type="InterPro" id="IPR004556">
    <property type="entry name" value="HemK-like"/>
</dbReference>
<feature type="binding site" evidence="5">
    <location>
        <position position="193"/>
    </location>
    <ligand>
        <name>S-adenosyl-L-methionine</name>
        <dbReference type="ChEBI" id="CHEBI:59789"/>
    </ligand>
</feature>
<dbReference type="Gene3D" id="3.40.50.150">
    <property type="entry name" value="Vaccinia Virus protein VP39"/>
    <property type="match status" value="1"/>
</dbReference>
<keyword evidence="3 5" id="KW-0949">S-adenosyl-L-methionine</keyword>
<evidence type="ECO:0000313" key="8">
    <source>
        <dbReference type="EMBL" id="MCG7504629.1"/>
    </source>
</evidence>
<accession>A0ABS9QDB6</accession>
<dbReference type="EMBL" id="JAKREW010000003">
    <property type="protein sequence ID" value="MCG7504629.1"/>
    <property type="molecule type" value="Genomic_DNA"/>
</dbReference>
<dbReference type="GO" id="GO:0102559">
    <property type="term" value="F:peptide chain release factor N(5)-glutamine methyltransferase activity"/>
    <property type="evidence" value="ECO:0007669"/>
    <property type="project" value="UniProtKB-EC"/>
</dbReference>
<dbReference type="NCBIfam" id="TIGR00536">
    <property type="entry name" value="hemK_fam"/>
    <property type="match status" value="1"/>
</dbReference>
<feature type="binding site" evidence="5">
    <location>
        <begin position="193"/>
        <end position="196"/>
    </location>
    <ligand>
        <name>substrate</name>
    </ligand>
</feature>
<comment type="caution">
    <text evidence="8">The sequence shown here is derived from an EMBL/GenBank/DDBJ whole genome shotgun (WGS) entry which is preliminary data.</text>
</comment>
<dbReference type="InterPro" id="IPR029063">
    <property type="entry name" value="SAM-dependent_MTases_sf"/>
</dbReference>
<evidence type="ECO:0000256" key="5">
    <source>
        <dbReference type="HAMAP-Rule" id="MF_02126"/>
    </source>
</evidence>
<feature type="domain" description="Methyltransferase small" evidence="6">
    <location>
        <begin position="110"/>
        <end position="201"/>
    </location>
</feature>
<feature type="binding site" evidence="5">
    <location>
        <position position="150"/>
    </location>
    <ligand>
        <name>S-adenosyl-L-methionine</name>
        <dbReference type="ChEBI" id="CHEBI:59789"/>
    </ligand>
</feature>
<dbReference type="InterPro" id="IPR050320">
    <property type="entry name" value="N5-glutamine_MTase"/>
</dbReference>
<keyword evidence="1 5" id="KW-0489">Methyltransferase</keyword>
<name>A0ABS9QDB6_9HYPH</name>
<dbReference type="InterPro" id="IPR040758">
    <property type="entry name" value="PrmC_N"/>
</dbReference>
<keyword evidence="9" id="KW-1185">Reference proteome</keyword>
<reference evidence="8 9" key="1">
    <citation type="submission" date="2022-02" db="EMBL/GenBank/DDBJ databases">
        <title>Draft genome sequence of Mezorhizobium retamae strain IRAMC:0171 isolated from Retama raetam nodules.</title>
        <authorList>
            <person name="Bengaied R."/>
            <person name="Sbissi I."/>
            <person name="Huber K."/>
            <person name="Ghodbane F."/>
            <person name="Nouioui I."/>
            <person name="Tarhouni M."/>
            <person name="Gtari M."/>
        </authorList>
    </citation>
    <scope>NUCLEOTIDE SEQUENCE [LARGE SCALE GENOMIC DNA]</scope>
    <source>
        <strain evidence="8 9">IRAMC:0171</strain>
    </source>
</reference>
<sequence>MKGTTLAELLHLARRRLSDAGIEGAAFDARLLVEDITGTTRSEAITDPDRLIDADMLTAVDAALSRRISGEPVHRILGYREFHGLRFSLSAETLEPRPDTETLVDAMVPLLAEIGERKGTCSILDLGTGTGAIALALLAAVPRASALGVDISEDALDTAARNARGLGLSERFKALRSNWFEGISGQFDAIVSNPPYIRSAEIETLQKEVRNFDPLRALDGGADGLDAYRTIARESARHLETGGFVAVEIGSSQKAEVTDIFLGAGFLMKTALRDLTGNDRVLMFTGGGKA</sequence>
<dbReference type="GO" id="GO:0032259">
    <property type="term" value="P:methylation"/>
    <property type="evidence" value="ECO:0007669"/>
    <property type="project" value="UniProtKB-KW"/>
</dbReference>
<gene>
    <name evidence="5 8" type="primary">prmC</name>
    <name evidence="8" type="ORF">L4923_06295</name>
</gene>
<dbReference type="Pfam" id="PF05175">
    <property type="entry name" value="MTS"/>
    <property type="match status" value="1"/>
</dbReference>